<comment type="caution">
    <text evidence="1">The sequence shown here is derived from an EMBL/GenBank/DDBJ whole genome shotgun (WGS) entry which is preliminary data.</text>
</comment>
<keyword evidence="2" id="KW-1185">Reference proteome</keyword>
<proteinExistence type="predicted"/>
<sequence>MDSTDGVIGIAGGRELIDFERLLERMSARYPAIPRAEIHAAAMIEHDAITGGVLYAVPAELEQGLIEALEGHDGSDEVPTPAA</sequence>
<evidence type="ECO:0000313" key="1">
    <source>
        <dbReference type="EMBL" id="MFC4829357.1"/>
    </source>
</evidence>
<dbReference type="EMBL" id="JBHSJC010000001">
    <property type="protein sequence ID" value="MFC4829357.1"/>
    <property type="molecule type" value="Genomic_DNA"/>
</dbReference>
<organism evidence="1 2">
    <name type="scientific">Agromyces aurantiacus</name>
    <dbReference type="NCBI Taxonomy" id="165814"/>
    <lineage>
        <taxon>Bacteria</taxon>
        <taxon>Bacillati</taxon>
        <taxon>Actinomycetota</taxon>
        <taxon>Actinomycetes</taxon>
        <taxon>Micrococcales</taxon>
        <taxon>Microbacteriaceae</taxon>
        <taxon>Agromyces</taxon>
    </lineage>
</organism>
<evidence type="ECO:0000313" key="2">
    <source>
        <dbReference type="Proteomes" id="UP001595960"/>
    </source>
</evidence>
<dbReference type="RefSeq" id="WP_204393009.1">
    <property type="nucleotide sequence ID" value="NZ_JAFBBW010000001.1"/>
</dbReference>
<reference evidence="2" key="1">
    <citation type="journal article" date="2019" name="Int. J. Syst. Evol. Microbiol.">
        <title>The Global Catalogue of Microorganisms (GCM) 10K type strain sequencing project: providing services to taxonomists for standard genome sequencing and annotation.</title>
        <authorList>
            <consortium name="The Broad Institute Genomics Platform"/>
            <consortium name="The Broad Institute Genome Sequencing Center for Infectious Disease"/>
            <person name="Wu L."/>
            <person name="Ma J."/>
        </authorList>
    </citation>
    <scope>NUCLEOTIDE SEQUENCE [LARGE SCALE GENOMIC DNA]</scope>
    <source>
        <strain evidence="2">CGMCC 1.12192</strain>
    </source>
</reference>
<name>A0ABV9R7B1_9MICO</name>
<accession>A0ABV9R7B1</accession>
<gene>
    <name evidence="1" type="ORF">ACFPER_11190</name>
</gene>
<protein>
    <submittedName>
        <fullName evidence="1">Uncharacterized protein</fullName>
    </submittedName>
</protein>
<dbReference type="Proteomes" id="UP001595960">
    <property type="component" value="Unassembled WGS sequence"/>
</dbReference>